<name>A0A1B1S2U1_9BACL</name>
<feature type="domain" description="NERD" evidence="1">
    <location>
        <begin position="41"/>
        <end position="161"/>
    </location>
</feature>
<dbReference type="AlphaFoldDB" id="A0A1B1S2U1"/>
<dbReference type="PROSITE" id="PS50965">
    <property type="entry name" value="NERD"/>
    <property type="match status" value="1"/>
</dbReference>
<protein>
    <submittedName>
        <fullName evidence="2">NERD nuclease</fullName>
    </submittedName>
</protein>
<sequence length="318" mass="36434">MIIKYRGKPVKIAGYEALLKRLSPTHPKRAAVKNSLNNARAGFSGEERLDEALFFFDPPYAHQIIQDFSLPEPFKIQVDTVLITQSAIFLLEVKNITGKLQFKQNPSALYSTLADGEIRSYKSPITQMNETTMRMCKFLEKIGSHLPIFSIIVIAHPSQTVEDTPPNSRILAASEVNFYLTELNLPKSILSIEELNQLSEKFLAAHQDYQPFPLAPKFQIQQTEIETGVFCPRCQFGKMHRTQVAWECETCRLVSRNAHIEALHDWFMLIKPAINTVECRDFIGLKSLDTAKRFLLNNHCQPVGGRKYRKYIYHPLHK</sequence>
<dbReference type="Proteomes" id="UP000053354">
    <property type="component" value="Chromosome"/>
</dbReference>
<keyword evidence="3" id="KW-1185">Reference proteome</keyword>
<evidence type="ECO:0000313" key="2">
    <source>
        <dbReference type="EMBL" id="ANU27504.1"/>
    </source>
</evidence>
<dbReference type="InterPro" id="IPR011528">
    <property type="entry name" value="NERD"/>
</dbReference>
<organism evidence="2 3">
    <name type="scientific">Planococcus versutus</name>
    <dbReference type="NCBI Taxonomy" id="1302659"/>
    <lineage>
        <taxon>Bacteria</taxon>
        <taxon>Bacillati</taxon>
        <taxon>Bacillota</taxon>
        <taxon>Bacilli</taxon>
        <taxon>Bacillales</taxon>
        <taxon>Caryophanaceae</taxon>
        <taxon>Planococcus</taxon>
    </lineage>
</organism>
<dbReference type="EMBL" id="CP016540">
    <property type="protein sequence ID" value="ANU27504.1"/>
    <property type="molecule type" value="Genomic_DNA"/>
</dbReference>
<reference evidence="2" key="1">
    <citation type="submission" date="2016-10" db="EMBL/GenBank/DDBJ databases">
        <authorList>
            <person name="See-Too W.S."/>
        </authorList>
    </citation>
    <scope>NUCLEOTIDE SEQUENCE</scope>
    <source>
        <strain evidence="2">L10.15</strain>
    </source>
</reference>
<proteinExistence type="predicted"/>
<gene>
    <name evidence="2" type="ORF">I858_010940</name>
</gene>
<dbReference type="OrthoDB" id="2734037at2"/>
<evidence type="ECO:0000313" key="3">
    <source>
        <dbReference type="Proteomes" id="UP000053354"/>
    </source>
</evidence>
<accession>A0A1B1S2U1</accession>
<dbReference type="STRING" id="1302659.I858_010940"/>
<dbReference type="KEGG" id="pll:I858_010940"/>
<dbReference type="RefSeq" id="WP_049694127.1">
    <property type="nucleotide sequence ID" value="NZ_CP016540.2"/>
</dbReference>
<dbReference type="Pfam" id="PF08378">
    <property type="entry name" value="NERD"/>
    <property type="match status" value="1"/>
</dbReference>
<evidence type="ECO:0000259" key="1">
    <source>
        <dbReference type="PROSITE" id="PS50965"/>
    </source>
</evidence>